<organism evidence="6 7">
    <name type="scientific">Szabonella alba</name>
    <dbReference type="NCBI Taxonomy" id="2804194"/>
    <lineage>
        <taxon>Bacteria</taxon>
        <taxon>Pseudomonadati</taxon>
        <taxon>Pseudomonadota</taxon>
        <taxon>Alphaproteobacteria</taxon>
        <taxon>Rhodobacterales</taxon>
        <taxon>Paracoccaceae</taxon>
        <taxon>Szabonella</taxon>
    </lineage>
</organism>
<keyword evidence="7" id="KW-1185">Reference proteome</keyword>
<name>A0A8K0V779_9RHOB</name>
<evidence type="ECO:0000256" key="1">
    <source>
        <dbReference type="ARBA" id="ARBA00001936"/>
    </source>
</evidence>
<feature type="domain" description="Nudix hydrolase" evidence="5">
    <location>
        <begin position="11"/>
        <end position="155"/>
    </location>
</feature>
<dbReference type="InterPro" id="IPR020084">
    <property type="entry name" value="NUDIX_hydrolase_CS"/>
</dbReference>
<reference evidence="6" key="1">
    <citation type="submission" date="2021-01" db="EMBL/GenBank/DDBJ databases">
        <title>Tabrizicola alba sp. nov. a motile alkaliphilic bacterium isolated from a soda lake.</title>
        <authorList>
            <person name="Szuroczki S."/>
            <person name="Abbaszade G."/>
            <person name="Schumann P."/>
            <person name="Toth E."/>
        </authorList>
    </citation>
    <scope>NUCLEOTIDE SEQUENCE</scope>
    <source>
        <strain evidence="6">DMG-N-6</strain>
    </source>
</reference>
<feature type="short sequence motif" description="Nudix box" evidence="4">
    <location>
        <begin position="45"/>
        <end position="66"/>
    </location>
</feature>
<dbReference type="PROSITE" id="PS51462">
    <property type="entry name" value="NUDIX"/>
    <property type="match status" value="1"/>
</dbReference>
<comment type="function">
    <text evidence="4">Accelerates the degradation of transcripts by removing pyrophosphate from the 5'-end of triphosphorylated RNA, leading to a more labile monophosphorylated state that can stimulate subsequent ribonuclease cleavage.</text>
</comment>
<dbReference type="EC" id="3.6.1.-" evidence="4"/>
<comment type="cofactor">
    <cofactor evidence="4">
        <name>a divalent metal cation</name>
        <dbReference type="ChEBI" id="CHEBI:60240"/>
    </cofactor>
</comment>
<dbReference type="PANTHER" id="PTHR11839:SF22">
    <property type="entry name" value="NUDIX HYDROLASE 26, CHLOROPLASTIC"/>
    <property type="match status" value="1"/>
</dbReference>
<evidence type="ECO:0000313" key="7">
    <source>
        <dbReference type="Proteomes" id="UP000648908"/>
    </source>
</evidence>
<dbReference type="PROSITE" id="PS00893">
    <property type="entry name" value="NUDIX_BOX"/>
    <property type="match status" value="1"/>
</dbReference>
<dbReference type="NCBIfam" id="NF001936">
    <property type="entry name" value="PRK00714.1-3"/>
    <property type="match status" value="1"/>
</dbReference>
<sequence length="162" mass="18591">MGTAIRAEDLPWRPCVGVMLVNDAGRIFAGQRLDATQAAWQMPQGGIDAGEKPRAAALRELWEETGITADLVEFVAKSPDWVTYDLPPELLGKVWGGKYRGQRQRWFLFRYRGRDDQIRIETEHPEFSEWKWVAADEMIASIVPFKRAVYEEVVNAFREHLA</sequence>
<dbReference type="PRINTS" id="PR00502">
    <property type="entry name" value="NUDIXFAMILY"/>
</dbReference>
<protein>
    <recommendedName>
        <fullName evidence="4">RNA pyrophosphohydrolase</fullName>
        <ecNumber evidence="4">3.6.1.-</ecNumber>
    </recommendedName>
    <alternativeName>
        <fullName evidence="4">(Di)nucleoside polyphosphate hydrolase</fullName>
    </alternativeName>
</protein>
<dbReference type="AlphaFoldDB" id="A0A8K0V779"/>
<dbReference type="GO" id="GO:0034432">
    <property type="term" value="F:bis(5'-adenosyl)-pentaphosphatase activity"/>
    <property type="evidence" value="ECO:0007669"/>
    <property type="project" value="TreeGrafter"/>
</dbReference>
<accession>A0A8K0V779</accession>
<dbReference type="EMBL" id="JAESVN010000002">
    <property type="protein sequence ID" value="MBL4916643.1"/>
    <property type="molecule type" value="Genomic_DNA"/>
</dbReference>
<dbReference type="SUPFAM" id="SSF55811">
    <property type="entry name" value="Nudix"/>
    <property type="match status" value="1"/>
</dbReference>
<evidence type="ECO:0000259" key="5">
    <source>
        <dbReference type="PROSITE" id="PS51462"/>
    </source>
</evidence>
<dbReference type="RefSeq" id="WP_202687468.1">
    <property type="nucleotide sequence ID" value="NZ_JAESVN010000002.1"/>
</dbReference>
<proteinExistence type="inferred from homology"/>
<evidence type="ECO:0000256" key="2">
    <source>
        <dbReference type="ARBA" id="ARBA00001946"/>
    </source>
</evidence>
<dbReference type="HAMAP" id="MF_00298">
    <property type="entry name" value="Nudix_RppH"/>
    <property type="match status" value="1"/>
</dbReference>
<dbReference type="Pfam" id="PF00293">
    <property type="entry name" value="NUDIX"/>
    <property type="match status" value="1"/>
</dbReference>
<dbReference type="InterPro" id="IPR015797">
    <property type="entry name" value="NUDIX_hydrolase-like_dom_sf"/>
</dbReference>
<comment type="caution">
    <text evidence="6">The sequence shown here is derived from an EMBL/GenBank/DDBJ whole genome shotgun (WGS) entry which is preliminary data.</text>
</comment>
<evidence type="ECO:0000256" key="4">
    <source>
        <dbReference type="HAMAP-Rule" id="MF_00298"/>
    </source>
</evidence>
<dbReference type="GO" id="GO:0006753">
    <property type="term" value="P:nucleoside phosphate metabolic process"/>
    <property type="evidence" value="ECO:0007669"/>
    <property type="project" value="TreeGrafter"/>
</dbReference>
<dbReference type="InterPro" id="IPR022927">
    <property type="entry name" value="RppH"/>
</dbReference>
<dbReference type="PANTHER" id="PTHR11839">
    <property type="entry name" value="UDP/ADP-SUGAR PYROPHOSPHATASE"/>
    <property type="match status" value="1"/>
</dbReference>
<dbReference type="InterPro" id="IPR000086">
    <property type="entry name" value="NUDIX_hydrolase_dom"/>
</dbReference>
<dbReference type="InterPro" id="IPR020476">
    <property type="entry name" value="Nudix_hydrolase"/>
</dbReference>
<gene>
    <name evidence="4" type="primary">rppH</name>
    <name evidence="4" type="synonym">nudH</name>
    <name evidence="6" type="ORF">JL811_05360</name>
</gene>
<comment type="cofactor">
    <cofactor evidence="1">
        <name>Mn(2+)</name>
        <dbReference type="ChEBI" id="CHEBI:29035"/>
    </cofactor>
</comment>
<evidence type="ECO:0000313" key="6">
    <source>
        <dbReference type="EMBL" id="MBL4916643.1"/>
    </source>
</evidence>
<evidence type="ECO:0000256" key="3">
    <source>
        <dbReference type="ARBA" id="ARBA00022801"/>
    </source>
</evidence>
<dbReference type="GO" id="GO:0008893">
    <property type="term" value="F:guanosine-3',5'-bis(diphosphate) 3'-diphosphatase activity"/>
    <property type="evidence" value="ECO:0007669"/>
    <property type="project" value="TreeGrafter"/>
</dbReference>
<dbReference type="NCBIfam" id="NF001938">
    <property type="entry name" value="PRK00714.1-5"/>
    <property type="match status" value="1"/>
</dbReference>
<dbReference type="Gene3D" id="3.90.79.10">
    <property type="entry name" value="Nucleoside Triphosphate Pyrophosphohydrolase"/>
    <property type="match status" value="1"/>
</dbReference>
<dbReference type="GO" id="GO:0019693">
    <property type="term" value="P:ribose phosphate metabolic process"/>
    <property type="evidence" value="ECO:0007669"/>
    <property type="project" value="TreeGrafter"/>
</dbReference>
<keyword evidence="3 4" id="KW-0378">Hydrolase</keyword>
<dbReference type="CDD" id="cd03671">
    <property type="entry name" value="NUDIX_Ap4A_hydrolase_plant_like"/>
    <property type="match status" value="1"/>
</dbReference>
<comment type="similarity">
    <text evidence="4">Belongs to the Nudix hydrolase family. RppH subfamily.</text>
</comment>
<dbReference type="Proteomes" id="UP000648908">
    <property type="component" value="Unassembled WGS sequence"/>
</dbReference>
<comment type="cofactor">
    <cofactor evidence="2">
        <name>Mg(2+)</name>
        <dbReference type="ChEBI" id="CHEBI:18420"/>
    </cofactor>
</comment>